<evidence type="ECO:0000313" key="4">
    <source>
        <dbReference type="Proteomes" id="UP001157418"/>
    </source>
</evidence>
<reference evidence="3 4" key="1">
    <citation type="submission" date="2022-01" db="EMBL/GenBank/DDBJ databases">
        <authorList>
            <person name="Xiong W."/>
            <person name="Schranz E."/>
        </authorList>
    </citation>
    <scope>NUCLEOTIDE SEQUENCE [LARGE SCALE GENOMIC DNA]</scope>
</reference>
<dbReference type="InterPro" id="IPR002182">
    <property type="entry name" value="NB-ARC"/>
</dbReference>
<accession>A0AAU9M6L5</accession>
<dbReference type="EMBL" id="CAKMRJ010001112">
    <property type="protein sequence ID" value="CAH1421775.1"/>
    <property type="molecule type" value="Genomic_DNA"/>
</dbReference>
<gene>
    <name evidence="3" type="ORF">LVIROSA_LOCUS9154</name>
</gene>
<feature type="domain" description="NB-ARC" evidence="2">
    <location>
        <begin position="213"/>
        <end position="292"/>
    </location>
</feature>
<evidence type="ECO:0000313" key="3">
    <source>
        <dbReference type="EMBL" id="CAH1421775.1"/>
    </source>
</evidence>
<name>A0AAU9M6L5_9ASTR</name>
<sequence length="320" mass="36097">MPSNPSFLSSQWAVDFLRKKPRRDLQLPEVGLSLISLDRVKKQCFHNLDLPAMEVASEIVKGVVQVLMVPVKKQLDYLISYKKYVEDMHTKMKDLDAARVGVESQKKQSRERCLEVPAQVAPWLIEVEHMNEKVADFPSEIIGCLDLKSRHKLGRKALKISKEMESVLGRCPEIRGTDLQMQIPLGRIDSTTASTSTPSSDRNDFRSRELTFKEALKALGPNHSSHMVALCGMGGVGKTTMMKKLKEVVVEKKMFNHYVEAVIGEKTDPIAIQQAVAEYLGITLTETTKPARTDKLRTWFAYNSHGGKKKLSRRNNSTQM</sequence>
<dbReference type="PANTHER" id="PTHR33463:SF96">
    <property type="entry name" value="LEUCINE-RICH REPEAT DOMAIN, L DOMAIN-LIKE PROTEIN-RELATED"/>
    <property type="match status" value="1"/>
</dbReference>
<comment type="caution">
    <text evidence="3">The sequence shown here is derived from an EMBL/GenBank/DDBJ whole genome shotgun (WGS) entry which is preliminary data.</text>
</comment>
<keyword evidence="4" id="KW-1185">Reference proteome</keyword>
<dbReference type="InterPro" id="IPR050905">
    <property type="entry name" value="Plant_NBS-LRR"/>
</dbReference>
<organism evidence="3 4">
    <name type="scientific">Lactuca virosa</name>
    <dbReference type="NCBI Taxonomy" id="75947"/>
    <lineage>
        <taxon>Eukaryota</taxon>
        <taxon>Viridiplantae</taxon>
        <taxon>Streptophyta</taxon>
        <taxon>Embryophyta</taxon>
        <taxon>Tracheophyta</taxon>
        <taxon>Spermatophyta</taxon>
        <taxon>Magnoliopsida</taxon>
        <taxon>eudicotyledons</taxon>
        <taxon>Gunneridae</taxon>
        <taxon>Pentapetalae</taxon>
        <taxon>asterids</taxon>
        <taxon>campanulids</taxon>
        <taxon>Asterales</taxon>
        <taxon>Asteraceae</taxon>
        <taxon>Cichorioideae</taxon>
        <taxon>Cichorieae</taxon>
        <taxon>Lactucinae</taxon>
        <taxon>Lactuca</taxon>
    </lineage>
</organism>
<evidence type="ECO:0000259" key="2">
    <source>
        <dbReference type="Pfam" id="PF00931"/>
    </source>
</evidence>
<dbReference type="Pfam" id="PF00931">
    <property type="entry name" value="NB-ARC"/>
    <property type="match status" value="1"/>
</dbReference>
<dbReference type="SUPFAM" id="SSF52540">
    <property type="entry name" value="P-loop containing nucleoside triphosphate hydrolases"/>
    <property type="match status" value="1"/>
</dbReference>
<dbReference type="GO" id="GO:0043531">
    <property type="term" value="F:ADP binding"/>
    <property type="evidence" value="ECO:0007669"/>
    <property type="project" value="InterPro"/>
</dbReference>
<keyword evidence="1" id="KW-0611">Plant defense</keyword>
<proteinExistence type="predicted"/>
<dbReference type="Proteomes" id="UP001157418">
    <property type="component" value="Unassembled WGS sequence"/>
</dbReference>
<evidence type="ECO:0000256" key="1">
    <source>
        <dbReference type="ARBA" id="ARBA00022821"/>
    </source>
</evidence>
<dbReference type="InterPro" id="IPR027417">
    <property type="entry name" value="P-loop_NTPase"/>
</dbReference>
<dbReference type="AlphaFoldDB" id="A0AAU9M6L5"/>
<dbReference type="Gene3D" id="3.40.50.300">
    <property type="entry name" value="P-loop containing nucleotide triphosphate hydrolases"/>
    <property type="match status" value="1"/>
</dbReference>
<dbReference type="PANTHER" id="PTHR33463">
    <property type="entry name" value="NB-ARC DOMAIN-CONTAINING PROTEIN-RELATED"/>
    <property type="match status" value="1"/>
</dbReference>
<protein>
    <recommendedName>
        <fullName evidence="2">NB-ARC domain-containing protein</fullName>
    </recommendedName>
</protein>